<keyword evidence="2" id="KW-1185">Reference proteome</keyword>
<protein>
    <submittedName>
        <fullName evidence="1">Uncharacterized protein</fullName>
    </submittedName>
</protein>
<sequence>MIDSLHRDWLKYRATVIINPQSDTGMMFLAFSINQMSLAEYLNCESKIKLKY</sequence>
<name>A0A151J3E9_9HYME</name>
<gene>
    <name evidence="1" type="ORF">ALC57_11016</name>
</gene>
<reference evidence="1 2" key="1">
    <citation type="submission" date="2015-09" db="EMBL/GenBank/DDBJ databases">
        <title>Trachymyrmex cornetzi WGS genome.</title>
        <authorList>
            <person name="Nygaard S."/>
            <person name="Hu H."/>
            <person name="Boomsma J."/>
            <person name="Zhang G."/>
        </authorList>
    </citation>
    <scope>NUCLEOTIDE SEQUENCE [LARGE SCALE GENOMIC DNA]</scope>
    <source>
        <strain evidence="1">Tcor2-1</strain>
        <tissue evidence="1">Whole body</tissue>
    </source>
</reference>
<evidence type="ECO:0000313" key="2">
    <source>
        <dbReference type="Proteomes" id="UP000078492"/>
    </source>
</evidence>
<dbReference type="EMBL" id="KQ980313">
    <property type="protein sequence ID" value="KYN16698.1"/>
    <property type="molecule type" value="Genomic_DNA"/>
</dbReference>
<dbReference type="Proteomes" id="UP000078492">
    <property type="component" value="Unassembled WGS sequence"/>
</dbReference>
<proteinExistence type="predicted"/>
<dbReference type="AlphaFoldDB" id="A0A151J3E9"/>
<accession>A0A151J3E9</accession>
<organism evidence="1 2">
    <name type="scientific">Trachymyrmex cornetzi</name>
    <dbReference type="NCBI Taxonomy" id="471704"/>
    <lineage>
        <taxon>Eukaryota</taxon>
        <taxon>Metazoa</taxon>
        <taxon>Ecdysozoa</taxon>
        <taxon>Arthropoda</taxon>
        <taxon>Hexapoda</taxon>
        <taxon>Insecta</taxon>
        <taxon>Pterygota</taxon>
        <taxon>Neoptera</taxon>
        <taxon>Endopterygota</taxon>
        <taxon>Hymenoptera</taxon>
        <taxon>Apocrita</taxon>
        <taxon>Aculeata</taxon>
        <taxon>Formicoidea</taxon>
        <taxon>Formicidae</taxon>
        <taxon>Myrmicinae</taxon>
        <taxon>Trachymyrmex</taxon>
    </lineage>
</organism>
<evidence type="ECO:0000313" key="1">
    <source>
        <dbReference type="EMBL" id="KYN16698.1"/>
    </source>
</evidence>